<protein>
    <recommendedName>
        <fullName evidence="4">O-antigen ligase domain-containing protein</fullName>
    </recommendedName>
</protein>
<keyword evidence="1" id="KW-0472">Membrane</keyword>
<feature type="transmembrane region" description="Helical" evidence="1">
    <location>
        <begin position="380"/>
        <end position="397"/>
    </location>
</feature>
<reference evidence="2 3" key="1">
    <citation type="submission" date="2024-07" db="EMBL/GenBank/DDBJ databases">
        <authorList>
            <person name="Pitt A."/>
            <person name="Hahn M.W."/>
        </authorList>
    </citation>
    <scope>NUCLEOTIDE SEQUENCE [LARGE SCALE GENOMIC DNA]</scope>
    <source>
        <strain evidence="2 3">1-SAACH-A3</strain>
    </source>
</reference>
<dbReference type="Proteomes" id="UP001623558">
    <property type="component" value="Unassembled WGS sequence"/>
</dbReference>
<evidence type="ECO:0008006" key="4">
    <source>
        <dbReference type="Google" id="ProtNLM"/>
    </source>
</evidence>
<keyword evidence="3" id="KW-1185">Reference proteome</keyword>
<proteinExistence type="predicted"/>
<feature type="transmembrane region" description="Helical" evidence="1">
    <location>
        <begin position="73"/>
        <end position="91"/>
    </location>
</feature>
<organism evidence="2 3">
    <name type="scientific">Aquirufa salirivi</name>
    <dbReference type="NCBI Taxonomy" id="3104729"/>
    <lineage>
        <taxon>Bacteria</taxon>
        <taxon>Pseudomonadati</taxon>
        <taxon>Bacteroidota</taxon>
        <taxon>Cytophagia</taxon>
        <taxon>Cytophagales</taxon>
        <taxon>Flectobacillaceae</taxon>
        <taxon>Aquirufa</taxon>
    </lineage>
</organism>
<evidence type="ECO:0000313" key="2">
    <source>
        <dbReference type="EMBL" id="MFL0162074.1"/>
    </source>
</evidence>
<feature type="transmembrane region" description="Helical" evidence="1">
    <location>
        <begin position="163"/>
        <end position="183"/>
    </location>
</feature>
<feature type="transmembrane region" description="Helical" evidence="1">
    <location>
        <begin position="417"/>
        <end position="442"/>
    </location>
</feature>
<feature type="transmembrane region" description="Helical" evidence="1">
    <location>
        <begin position="123"/>
        <end position="142"/>
    </location>
</feature>
<evidence type="ECO:0000313" key="3">
    <source>
        <dbReference type="Proteomes" id="UP001623558"/>
    </source>
</evidence>
<feature type="transmembrane region" description="Helical" evidence="1">
    <location>
        <begin position="42"/>
        <end position="61"/>
    </location>
</feature>
<name>A0ABW8RTL2_9BACT</name>
<evidence type="ECO:0000256" key="1">
    <source>
        <dbReference type="SAM" id="Phobius"/>
    </source>
</evidence>
<dbReference type="EMBL" id="JBEWZH010000004">
    <property type="protein sequence ID" value="MFL0162074.1"/>
    <property type="molecule type" value="Genomic_DNA"/>
</dbReference>
<keyword evidence="1" id="KW-0812">Transmembrane</keyword>
<feature type="transmembrane region" description="Helical" evidence="1">
    <location>
        <begin position="273"/>
        <end position="292"/>
    </location>
</feature>
<accession>A0ABW8RTL2</accession>
<gene>
    <name evidence="2" type="ORF">U0R11_06690</name>
</gene>
<feature type="transmembrane region" description="Helical" evidence="1">
    <location>
        <begin position="12"/>
        <end position="30"/>
    </location>
</feature>
<comment type="caution">
    <text evidence="2">The sequence shown here is derived from an EMBL/GenBank/DDBJ whole genome shotgun (WGS) entry which is preliminary data.</text>
</comment>
<feature type="transmembrane region" description="Helical" evidence="1">
    <location>
        <begin position="206"/>
        <end position="223"/>
    </location>
</feature>
<keyword evidence="1" id="KW-1133">Transmembrane helix</keyword>
<feature type="transmembrane region" description="Helical" evidence="1">
    <location>
        <begin position="235"/>
        <end position="261"/>
    </location>
</feature>
<sequence length="463" mass="52986">MLNTKVSFVTKLYIWSLIFESLLYFVLGSQQNTGINTSFGRILQTITILLLSGYFISRIEFKLPNPLTGHFKMFTYLFLFSILSAIFGILTEGYTFRYVGNYNAGFATSAIAKFLRSAFVRPILEYVIYFFYITYFVVMPFYMIKTEKALFYFFKMFRRMFMIGLVIGLLDLLTSLAGFQFLARDMMDVVYVGFRFHGFAGEPRDAFVYLFYSYCVFNIESIYKTDQLLSKKYSLGIIGLMLLTQSASGLLGVLIGGILILGMVFSKVSIKQLIYGFLMAILVISFVVVGVLSSERIMSYIEVISLVYEALEEELPPPLVFVGQMNNIYPIWDMYVKAKNFNIFPLLVGSGFGSASVANNNWGYFLWSELMNPHSQIVRILYETGIIGLGLYIVTIFKQAKIHTIGLSDSKRKFFMYTMLLLIGMSLAHRSTTIFIYTGILIMTMTMYRKKIALLANQNLKEN</sequence>